<dbReference type="InterPro" id="IPR036134">
    <property type="entry name" value="Crypto/Photolyase_FAD-like_sf"/>
</dbReference>
<name>A0A2T1KAL6_9GAMM</name>
<gene>
    <name evidence="1" type="ORF">C7H09_10220</name>
</gene>
<evidence type="ECO:0000313" key="2">
    <source>
        <dbReference type="Proteomes" id="UP000239866"/>
    </source>
</evidence>
<reference evidence="1 2" key="1">
    <citation type="submission" date="2018-03" db="EMBL/GenBank/DDBJ databases">
        <title>Marinobacter brunus sp. nov., a marine bacterium of Gamma-proteobacteria isolated from the surface seawater of the South China Sea.</title>
        <authorList>
            <person name="Cheng H."/>
            <person name="Wu Y.-H."/>
            <person name="Xamxidin M."/>
            <person name="Xu X.-W."/>
        </authorList>
    </citation>
    <scope>NUCLEOTIDE SEQUENCE [LARGE SCALE GENOMIC DNA]</scope>
    <source>
        <strain evidence="1 2">NH169-3</strain>
    </source>
</reference>
<dbReference type="SUPFAM" id="SSF48173">
    <property type="entry name" value="Cryptochrome/photolyase FAD-binding domain"/>
    <property type="match status" value="1"/>
</dbReference>
<evidence type="ECO:0000313" key="1">
    <source>
        <dbReference type="EMBL" id="PSF07164.1"/>
    </source>
</evidence>
<comment type="caution">
    <text evidence="1">The sequence shown here is derived from an EMBL/GenBank/DDBJ whole genome shotgun (WGS) entry which is preliminary data.</text>
</comment>
<dbReference type="AlphaFoldDB" id="A0A2T1KAL6"/>
<dbReference type="EMBL" id="PXNP01000076">
    <property type="protein sequence ID" value="PSF07164.1"/>
    <property type="molecule type" value="Genomic_DNA"/>
</dbReference>
<dbReference type="Proteomes" id="UP000239866">
    <property type="component" value="Unassembled WGS sequence"/>
</dbReference>
<accession>A0A2T1KAL6</accession>
<organism evidence="1 2">
    <name type="scientific">Marinobacter fuscus</name>
    <dbReference type="NCBI Taxonomy" id="2109942"/>
    <lineage>
        <taxon>Bacteria</taxon>
        <taxon>Pseudomonadati</taxon>
        <taxon>Pseudomonadota</taxon>
        <taxon>Gammaproteobacteria</taxon>
        <taxon>Pseudomonadales</taxon>
        <taxon>Marinobacteraceae</taxon>
        <taxon>Marinobacter</taxon>
    </lineage>
</organism>
<protein>
    <submittedName>
        <fullName evidence="1">Uncharacterized protein</fullName>
    </submittedName>
</protein>
<sequence length="59" mass="6455">MNPDACPNRQAGGSDRADALLNSFLERRCVGYQYNMSSPLTAHRAYSRLSPTWPGVPSA</sequence>
<proteinExistence type="predicted"/>
<keyword evidence="2" id="KW-1185">Reference proteome</keyword>